<evidence type="ECO:0000313" key="1">
    <source>
        <dbReference type="EMBL" id="KKM04308.1"/>
    </source>
</evidence>
<reference evidence="1" key="1">
    <citation type="journal article" date="2015" name="Nature">
        <title>Complex archaea that bridge the gap between prokaryotes and eukaryotes.</title>
        <authorList>
            <person name="Spang A."/>
            <person name="Saw J.H."/>
            <person name="Jorgensen S.L."/>
            <person name="Zaremba-Niedzwiedzka K."/>
            <person name="Martijn J."/>
            <person name="Lind A.E."/>
            <person name="van Eijk R."/>
            <person name="Schleper C."/>
            <person name="Guy L."/>
            <person name="Ettema T.J."/>
        </authorList>
    </citation>
    <scope>NUCLEOTIDE SEQUENCE</scope>
</reference>
<gene>
    <name evidence="1" type="ORF">LCGC14_1765530</name>
</gene>
<sequence length="121" mass="14436">MLKECCKDLIDSELRTYSFTPKGDYYRRVELKFNFCLQCGSSLKLPDKGKIEKWCTCDAPEFRYWKIPHDKEFNECYHCYLPIKPKKKIEKLGILDPSSADYEDVIDNRIKINEIIERLND</sequence>
<protein>
    <submittedName>
        <fullName evidence="1">Uncharacterized protein</fullName>
    </submittedName>
</protein>
<accession>A0A0F9JZJ2</accession>
<name>A0A0F9JZJ2_9ZZZZ</name>
<organism evidence="1">
    <name type="scientific">marine sediment metagenome</name>
    <dbReference type="NCBI Taxonomy" id="412755"/>
    <lineage>
        <taxon>unclassified sequences</taxon>
        <taxon>metagenomes</taxon>
        <taxon>ecological metagenomes</taxon>
    </lineage>
</organism>
<proteinExistence type="predicted"/>
<comment type="caution">
    <text evidence="1">The sequence shown here is derived from an EMBL/GenBank/DDBJ whole genome shotgun (WGS) entry which is preliminary data.</text>
</comment>
<dbReference type="AlphaFoldDB" id="A0A0F9JZJ2"/>
<dbReference type="EMBL" id="LAZR01016482">
    <property type="protein sequence ID" value="KKM04308.1"/>
    <property type="molecule type" value="Genomic_DNA"/>
</dbReference>